<dbReference type="AlphaFoldDB" id="A0A3D9I1G8"/>
<organism evidence="6 7">
    <name type="scientific">Cohnella phaseoli</name>
    <dbReference type="NCBI Taxonomy" id="456490"/>
    <lineage>
        <taxon>Bacteria</taxon>
        <taxon>Bacillati</taxon>
        <taxon>Bacillota</taxon>
        <taxon>Bacilli</taxon>
        <taxon>Bacillales</taxon>
        <taxon>Paenibacillaceae</taxon>
        <taxon>Cohnella</taxon>
    </lineage>
</organism>
<keyword evidence="7" id="KW-1185">Reference proteome</keyword>
<name>A0A3D9I1G8_9BACL</name>
<evidence type="ECO:0000313" key="6">
    <source>
        <dbReference type="EMBL" id="RED55584.1"/>
    </source>
</evidence>
<dbReference type="InterPro" id="IPR050490">
    <property type="entry name" value="Bact_solute-bd_prot1"/>
</dbReference>
<dbReference type="PANTHER" id="PTHR43649:SF12">
    <property type="entry name" value="DIACETYLCHITOBIOSE BINDING PROTEIN DASA"/>
    <property type="match status" value="1"/>
</dbReference>
<evidence type="ECO:0000256" key="3">
    <source>
        <dbReference type="ARBA" id="ARBA00022729"/>
    </source>
</evidence>
<feature type="chain" id="PRO_5039464083" evidence="5">
    <location>
        <begin position="23"/>
        <end position="436"/>
    </location>
</feature>
<feature type="region of interest" description="Disordered" evidence="4">
    <location>
        <begin position="30"/>
        <end position="54"/>
    </location>
</feature>
<keyword evidence="3 5" id="KW-0732">Signal</keyword>
<dbReference type="Pfam" id="PF01547">
    <property type="entry name" value="SBP_bac_1"/>
    <property type="match status" value="1"/>
</dbReference>
<dbReference type="GO" id="GO:0055085">
    <property type="term" value="P:transmembrane transport"/>
    <property type="evidence" value="ECO:0007669"/>
    <property type="project" value="InterPro"/>
</dbReference>
<evidence type="ECO:0000256" key="1">
    <source>
        <dbReference type="ARBA" id="ARBA00008520"/>
    </source>
</evidence>
<dbReference type="InterPro" id="IPR006061">
    <property type="entry name" value="SBP_1_CS"/>
</dbReference>
<dbReference type="RefSeq" id="WP_209072735.1">
    <property type="nucleotide sequence ID" value="NZ_QRDZ01000042.1"/>
</dbReference>
<accession>A0A3D9I1G8</accession>
<evidence type="ECO:0000313" key="7">
    <source>
        <dbReference type="Proteomes" id="UP000256977"/>
    </source>
</evidence>
<dbReference type="SUPFAM" id="SSF53850">
    <property type="entry name" value="Periplasmic binding protein-like II"/>
    <property type="match status" value="1"/>
</dbReference>
<comment type="caution">
    <text evidence="6">The sequence shown here is derived from an EMBL/GenBank/DDBJ whole genome shotgun (WGS) entry which is preliminary data.</text>
</comment>
<reference evidence="6 7" key="1">
    <citation type="submission" date="2018-07" db="EMBL/GenBank/DDBJ databases">
        <title>Genomic Encyclopedia of Type Strains, Phase III (KMG-III): the genomes of soil and plant-associated and newly described type strains.</title>
        <authorList>
            <person name="Whitman W."/>
        </authorList>
    </citation>
    <scope>NUCLEOTIDE SEQUENCE [LARGE SCALE GENOMIC DNA]</scope>
    <source>
        <strain evidence="6 7">CECT 7287</strain>
    </source>
</reference>
<proteinExistence type="inferred from homology"/>
<evidence type="ECO:0000256" key="2">
    <source>
        <dbReference type="ARBA" id="ARBA00022448"/>
    </source>
</evidence>
<dbReference type="EMBL" id="QRDZ01000042">
    <property type="protein sequence ID" value="RED55584.1"/>
    <property type="molecule type" value="Genomic_DNA"/>
</dbReference>
<dbReference type="PANTHER" id="PTHR43649">
    <property type="entry name" value="ARABINOSE-BINDING PROTEIN-RELATED"/>
    <property type="match status" value="1"/>
</dbReference>
<dbReference type="InterPro" id="IPR006059">
    <property type="entry name" value="SBP"/>
</dbReference>
<dbReference type="PROSITE" id="PS51257">
    <property type="entry name" value="PROKAR_LIPOPROTEIN"/>
    <property type="match status" value="1"/>
</dbReference>
<gene>
    <name evidence="6" type="ORF">DFP98_14220</name>
</gene>
<dbReference type="PROSITE" id="PS01037">
    <property type="entry name" value="SBP_BACTERIAL_1"/>
    <property type="match status" value="1"/>
</dbReference>
<comment type="similarity">
    <text evidence="1">Belongs to the bacterial solute-binding protein 1 family.</text>
</comment>
<dbReference type="CDD" id="cd13585">
    <property type="entry name" value="PBP2_TMBP_like"/>
    <property type="match status" value="1"/>
</dbReference>
<evidence type="ECO:0000256" key="4">
    <source>
        <dbReference type="SAM" id="MobiDB-lite"/>
    </source>
</evidence>
<sequence>MRKQNLLTLTSTLLIGSALVLGGCGNNGGNASSPSVSPASSPAGESASPSASAGGEPVTLTAFLFNMDKRQALEETFKKFTEQNPSITVDLLVNDQDYYTVLKTKIASNDMPDIVMGEYGDLLELGQAGHILDLANDAYIGNYSEQIRSQMTTPDGKIYGIPLDISGMGIYYNKDLFKEAGIEAFPKTQTELREAIDKLKANNITPFGLAVADGWTLAHTLFTTIAGTADDVKALAENAKAGQSIQSDRLKQGFATLDLIYGNADPQASSNNYNASLSLLAQGKVAMLQQGYWAYSSIIDINKDAKLGFGAIPYSDNADDAKLGVNVNVSYAITTKSAHQEAAKKLFEWLTTKEGNGIANENMKQIPAIEGVTVSSNPIADDILSYVNAQKVVPWSQVLMNGSTRVEAEAIMQGYFFKKKTAEDVMTEIAASWAKK</sequence>
<evidence type="ECO:0000256" key="5">
    <source>
        <dbReference type="SAM" id="SignalP"/>
    </source>
</evidence>
<keyword evidence="2" id="KW-0813">Transport</keyword>
<protein>
    <submittedName>
        <fullName evidence="6">Carbohydrate ABC transporter substrate-binding protein (CUT1 family)</fullName>
    </submittedName>
</protein>
<feature type="signal peptide" evidence="5">
    <location>
        <begin position="1"/>
        <end position="22"/>
    </location>
</feature>
<dbReference type="Proteomes" id="UP000256977">
    <property type="component" value="Unassembled WGS sequence"/>
</dbReference>
<dbReference type="Gene3D" id="3.40.190.10">
    <property type="entry name" value="Periplasmic binding protein-like II"/>
    <property type="match status" value="2"/>
</dbReference>